<comment type="similarity">
    <text evidence="6">Belongs to the zinc-containing alcohol dehydrogenase family.</text>
</comment>
<dbReference type="GO" id="GO:0030554">
    <property type="term" value="F:adenyl nucleotide binding"/>
    <property type="evidence" value="ECO:0007669"/>
    <property type="project" value="UniProtKB-ARBA"/>
</dbReference>
<evidence type="ECO:0000256" key="6">
    <source>
        <dbReference type="RuleBase" id="RU361277"/>
    </source>
</evidence>
<dbReference type="PANTHER" id="PTHR43401:SF2">
    <property type="entry name" value="L-THREONINE 3-DEHYDROGENASE"/>
    <property type="match status" value="1"/>
</dbReference>
<dbReference type="AlphaFoldDB" id="A0A7C5XLW2"/>
<dbReference type="GO" id="GO:0016616">
    <property type="term" value="F:oxidoreductase activity, acting on the CH-OH group of donors, NAD or NADP as acceptor"/>
    <property type="evidence" value="ECO:0007669"/>
    <property type="project" value="UniProtKB-ARBA"/>
</dbReference>
<evidence type="ECO:0000256" key="4">
    <source>
        <dbReference type="ARBA" id="ARBA00023002"/>
    </source>
</evidence>
<dbReference type="InterPro" id="IPR020843">
    <property type="entry name" value="ER"/>
</dbReference>
<evidence type="ECO:0000256" key="1">
    <source>
        <dbReference type="ARBA" id="ARBA00022723"/>
    </source>
</evidence>
<dbReference type="GO" id="GO:0008270">
    <property type="term" value="F:zinc ion binding"/>
    <property type="evidence" value="ECO:0007669"/>
    <property type="project" value="InterPro"/>
</dbReference>
<dbReference type="Pfam" id="PF00107">
    <property type="entry name" value="ADH_zinc_N"/>
    <property type="match status" value="1"/>
</dbReference>
<protein>
    <submittedName>
        <fullName evidence="8">Alcohol dehydrogenase</fullName>
    </submittedName>
</protein>
<sequence length="401" mass="44227">MEKMLALTLYADFVPRPGYRVSDIEAKTHKVREGNRVWKNPRIVLEERSVPRPKGKQVLIRVKAVGICGSDLHMVEADRDGYMIYPGLVSTPIVLGHEFSGVVEEIGSEVKTVKPGDMVTSEEMLWCGECDACRVHDVNHCTRLNDPADLEYGELGFTIDGAMAEYVLIPHEKYLWKIDSLMDIYRSEDRVYEAGSLVEPTSVAYRAIFDRAEGFKPGAYIVVWGAGPIGLASIALAKAGGAGKVIAFEVSPTRKELAKVMGADYVFDPVELKKQGVEPWEKILEATNGEGADMHIEAAGAPEATLPQMLKSIAISGKITWIGRAPLPVPIYLEVLQVRRAQVYGSQGHSGFGNFRNVIRLMASGKIDMTKIITSRFKLGEALKAFERGHQRVDAKITIKP</sequence>
<dbReference type="EMBL" id="DRZI01000041">
    <property type="protein sequence ID" value="HHP81269.1"/>
    <property type="molecule type" value="Genomic_DNA"/>
</dbReference>
<dbReference type="InterPro" id="IPR013154">
    <property type="entry name" value="ADH-like_N"/>
</dbReference>
<dbReference type="PANTHER" id="PTHR43401">
    <property type="entry name" value="L-THREONINE 3-DEHYDROGENASE"/>
    <property type="match status" value="1"/>
</dbReference>
<evidence type="ECO:0000313" key="8">
    <source>
        <dbReference type="EMBL" id="HHP81269.1"/>
    </source>
</evidence>
<dbReference type="InterPro" id="IPR036291">
    <property type="entry name" value="NAD(P)-bd_dom_sf"/>
</dbReference>
<accession>A0A7C5XLW2</accession>
<dbReference type="SMART" id="SM00829">
    <property type="entry name" value="PKS_ER"/>
    <property type="match status" value="1"/>
</dbReference>
<dbReference type="InterPro" id="IPR011032">
    <property type="entry name" value="GroES-like_sf"/>
</dbReference>
<keyword evidence="5" id="KW-0119">Carbohydrate metabolism</keyword>
<dbReference type="SUPFAM" id="SSF50129">
    <property type="entry name" value="GroES-like"/>
    <property type="match status" value="1"/>
</dbReference>
<name>A0A7C5XLW2_9CREN</name>
<dbReference type="GO" id="GO:0043168">
    <property type="term" value="F:anion binding"/>
    <property type="evidence" value="ECO:0007669"/>
    <property type="project" value="UniProtKB-ARBA"/>
</dbReference>
<dbReference type="PROSITE" id="PS00059">
    <property type="entry name" value="ADH_ZINC"/>
    <property type="match status" value="1"/>
</dbReference>
<keyword evidence="1 6" id="KW-0479">Metal-binding</keyword>
<keyword evidence="2 6" id="KW-0862">Zinc</keyword>
<comment type="cofactor">
    <cofactor evidence="6">
        <name>Zn(2+)</name>
        <dbReference type="ChEBI" id="CHEBI:29105"/>
    </cofactor>
</comment>
<dbReference type="NCBIfam" id="NF041097">
    <property type="entry name" value="keto_inos_dh_IolM"/>
    <property type="match status" value="1"/>
</dbReference>
<dbReference type="GO" id="GO:0051262">
    <property type="term" value="P:protein tetramerization"/>
    <property type="evidence" value="ECO:0007669"/>
    <property type="project" value="UniProtKB-ARBA"/>
</dbReference>
<dbReference type="Gene3D" id="3.40.50.720">
    <property type="entry name" value="NAD(P)-binding Rossmann-like Domain"/>
    <property type="match status" value="1"/>
</dbReference>
<feature type="domain" description="Enoyl reductase (ER)" evidence="7">
    <location>
        <begin position="36"/>
        <end position="399"/>
    </location>
</feature>
<keyword evidence="3" id="KW-0521">NADP</keyword>
<organism evidence="8">
    <name type="scientific">Ignisphaera aggregans</name>
    <dbReference type="NCBI Taxonomy" id="334771"/>
    <lineage>
        <taxon>Archaea</taxon>
        <taxon>Thermoproteota</taxon>
        <taxon>Thermoprotei</taxon>
        <taxon>Desulfurococcales</taxon>
        <taxon>Desulfurococcaceae</taxon>
        <taxon>Ignisphaera</taxon>
    </lineage>
</organism>
<proteinExistence type="inferred from homology"/>
<keyword evidence="4" id="KW-0560">Oxidoreductase</keyword>
<dbReference type="InterPro" id="IPR050129">
    <property type="entry name" value="Zn_alcohol_dh"/>
</dbReference>
<evidence type="ECO:0000256" key="3">
    <source>
        <dbReference type="ARBA" id="ARBA00022857"/>
    </source>
</evidence>
<comment type="caution">
    <text evidence="8">The sequence shown here is derived from an EMBL/GenBank/DDBJ whole genome shotgun (WGS) entry which is preliminary data.</text>
</comment>
<evidence type="ECO:0000259" key="7">
    <source>
        <dbReference type="SMART" id="SM00829"/>
    </source>
</evidence>
<dbReference type="Gene3D" id="3.90.180.10">
    <property type="entry name" value="Medium-chain alcohol dehydrogenases, catalytic domain"/>
    <property type="match status" value="1"/>
</dbReference>
<dbReference type="InterPro" id="IPR053539">
    <property type="entry name" value="Scyllo-inosose_DH"/>
</dbReference>
<dbReference type="InterPro" id="IPR002328">
    <property type="entry name" value="ADH_Zn_CS"/>
</dbReference>
<gene>
    <name evidence="8" type="ORF">ENM84_01245</name>
</gene>
<dbReference type="SUPFAM" id="SSF51735">
    <property type="entry name" value="NAD(P)-binding Rossmann-fold domains"/>
    <property type="match status" value="1"/>
</dbReference>
<reference evidence="8" key="1">
    <citation type="journal article" date="2020" name="mSystems">
        <title>Genome- and Community-Level Interaction Insights into Carbon Utilization and Element Cycling Functions of Hydrothermarchaeota in Hydrothermal Sediment.</title>
        <authorList>
            <person name="Zhou Z."/>
            <person name="Liu Y."/>
            <person name="Xu W."/>
            <person name="Pan J."/>
            <person name="Luo Z.H."/>
            <person name="Li M."/>
        </authorList>
    </citation>
    <scope>NUCLEOTIDE SEQUENCE [LARGE SCALE GENOMIC DNA]</scope>
    <source>
        <strain evidence="8">SpSt-1121</strain>
    </source>
</reference>
<evidence type="ECO:0000256" key="2">
    <source>
        <dbReference type="ARBA" id="ARBA00022833"/>
    </source>
</evidence>
<dbReference type="InterPro" id="IPR013149">
    <property type="entry name" value="ADH-like_C"/>
</dbReference>
<evidence type="ECO:0000256" key="5">
    <source>
        <dbReference type="ARBA" id="ARBA00023277"/>
    </source>
</evidence>
<dbReference type="Pfam" id="PF08240">
    <property type="entry name" value="ADH_N"/>
    <property type="match status" value="1"/>
</dbReference>